<protein>
    <submittedName>
        <fullName evidence="1">Uncharacterized protein</fullName>
    </submittedName>
</protein>
<dbReference type="AlphaFoldDB" id="A0AAW2TQN5"/>
<accession>A0AAW2TQN5</accession>
<reference evidence="1" key="2">
    <citation type="journal article" date="2024" name="Plant">
        <title>Genomic evolution and insights into agronomic trait innovations of Sesamum species.</title>
        <authorList>
            <person name="Miao H."/>
            <person name="Wang L."/>
            <person name="Qu L."/>
            <person name="Liu H."/>
            <person name="Sun Y."/>
            <person name="Le M."/>
            <person name="Wang Q."/>
            <person name="Wei S."/>
            <person name="Zheng Y."/>
            <person name="Lin W."/>
            <person name="Duan Y."/>
            <person name="Cao H."/>
            <person name="Xiong S."/>
            <person name="Wang X."/>
            <person name="Wei L."/>
            <person name="Li C."/>
            <person name="Ma Q."/>
            <person name="Ju M."/>
            <person name="Zhao R."/>
            <person name="Li G."/>
            <person name="Mu C."/>
            <person name="Tian Q."/>
            <person name="Mei H."/>
            <person name="Zhang T."/>
            <person name="Gao T."/>
            <person name="Zhang H."/>
        </authorList>
    </citation>
    <scope>NUCLEOTIDE SEQUENCE</scope>
    <source>
        <strain evidence="1">KEN1</strain>
    </source>
</reference>
<name>A0AAW2TQN5_9LAMI</name>
<sequence length="127" mass="14111">MKHGGKLFRWEAAGLIVSKTQGRDEYTRSEEYNASLANSRLQGARDFLKSSAFKVAVEIKATNFVNDGFEKCKAQVAKLQGFVGGFDTSRLDPSLDNNLQSYPDVPEPDTLPDEFDALIEDVENMDS</sequence>
<reference evidence="1" key="1">
    <citation type="submission" date="2020-06" db="EMBL/GenBank/DDBJ databases">
        <authorList>
            <person name="Li T."/>
            <person name="Hu X."/>
            <person name="Zhang T."/>
            <person name="Song X."/>
            <person name="Zhang H."/>
            <person name="Dai N."/>
            <person name="Sheng W."/>
            <person name="Hou X."/>
            <person name="Wei L."/>
        </authorList>
    </citation>
    <scope>NUCLEOTIDE SEQUENCE</scope>
    <source>
        <strain evidence="1">KEN1</strain>
        <tissue evidence="1">Leaf</tissue>
    </source>
</reference>
<comment type="caution">
    <text evidence="1">The sequence shown here is derived from an EMBL/GenBank/DDBJ whole genome shotgun (WGS) entry which is preliminary data.</text>
</comment>
<dbReference type="EMBL" id="JACGWN010000014">
    <property type="protein sequence ID" value="KAL0406548.1"/>
    <property type="molecule type" value="Genomic_DNA"/>
</dbReference>
<organism evidence="1">
    <name type="scientific">Sesamum latifolium</name>
    <dbReference type="NCBI Taxonomy" id="2727402"/>
    <lineage>
        <taxon>Eukaryota</taxon>
        <taxon>Viridiplantae</taxon>
        <taxon>Streptophyta</taxon>
        <taxon>Embryophyta</taxon>
        <taxon>Tracheophyta</taxon>
        <taxon>Spermatophyta</taxon>
        <taxon>Magnoliopsida</taxon>
        <taxon>eudicotyledons</taxon>
        <taxon>Gunneridae</taxon>
        <taxon>Pentapetalae</taxon>
        <taxon>asterids</taxon>
        <taxon>lamiids</taxon>
        <taxon>Lamiales</taxon>
        <taxon>Pedaliaceae</taxon>
        <taxon>Sesamum</taxon>
    </lineage>
</organism>
<proteinExistence type="predicted"/>
<gene>
    <name evidence="1" type="ORF">Slati_3968700</name>
</gene>
<evidence type="ECO:0000313" key="1">
    <source>
        <dbReference type="EMBL" id="KAL0406548.1"/>
    </source>
</evidence>